<gene>
    <name evidence="3" type="ORF">PFNF135_01406</name>
</gene>
<evidence type="ECO:0000256" key="1">
    <source>
        <dbReference type="PROSITE-ProRule" id="PRU00176"/>
    </source>
</evidence>
<reference evidence="3 4" key="2">
    <citation type="submission" date="2013-02" db="EMBL/GenBank/DDBJ databases">
        <title>The Genome Sequence of Plasmodium falciparum NF135/5.C10.</title>
        <authorList>
            <consortium name="The Broad Institute Genome Sequencing Platform"/>
            <consortium name="The Broad Institute Genome Sequencing Center for Infectious Disease"/>
            <person name="Neafsey D."/>
            <person name="Cheeseman I."/>
            <person name="Volkman S."/>
            <person name="Adams J."/>
            <person name="Walker B."/>
            <person name="Young S.K."/>
            <person name="Zeng Q."/>
            <person name="Gargeya S."/>
            <person name="Fitzgerald M."/>
            <person name="Haas B."/>
            <person name="Abouelleil A."/>
            <person name="Alvarado L."/>
            <person name="Arachchi H.M."/>
            <person name="Berlin A.M."/>
            <person name="Chapman S.B."/>
            <person name="Dewar J."/>
            <person name="Goldberg J."/>
            <person name="Griggs A."/>
            <person name="Gujja S."/>
            <person name="Hansen M."/>
            <person name="Howarth C."/>
            <person name="Imamovic A."/>
            <person name="Larimer J."/>
            <person name="McCowan C."/>
            <person name="Murphy C."/>
            <person name="Neiman D."/>
            <person name="Pearson M."/>
            <person name="Priest M."/>
            <person name="Roberts A."/>
            <person name="Saif S."/>
            <person name="Shea T."/>
            <person name="Sisk P."/>
            <person name="Sykes S."/>
            <person name="Wortman J."/>
            <person name="Nusbaum C."/>
            <person name="Birren B."/>
        </authorList>
    </citation>
    <scope>NUCLEOTIDE SEQUENCE [LARGE SCALE GENOMIC DNA]</scope>
    <source>
        <strain evidence="3 4">NF135/5.C10</strain>
    </source>
</reference>
<proteinExistence type="predicted"/>
<dbReference type="CDD" id="cd00590">
    <property type="entry name" value="RRM_SF"/>
    <property type="match status" value="1"/>
</dbReference>
<dbReference type="Proteomes" id="UP000019114">
    <property type="component" value="Unassembled WGS sequence"/>
</dbReference>
<dbReference type="InterPro" id="IPR000504">
    <property type="entry name" value="RRM_dom"/>
</dbReference>
<organism evidence="3 4">
    <name type="scientific">Plasmodium falciparum NF135/5.C10</name>
    <dbReference type="NCBI Taxonomy" id="1036726"/>
    <lineage>
        <taxon>Eukaryota</taxon>
        <taxon>Sar</taxon>
        <taxon>Alveolata</taxon>
        <taxon>Apicomplexa</taxon>
        <taxon>Aconoidasida</taxon>
        <taxon>Haemosporida</taxon>
        <taxon>Plasmodiidae</taxon>
        <taxon>Plasmodium</taxon>
        <taxon>Plasmodium (Laverania)</taxon>
    </lineage>
</organism>
<evidence type="ECO:0000259" key="2">
    <source>
        <dbReference type="PROSITE" id="PS50102"/>
    </source>
</evidence>
<dbReference type="AlphaFoldDB" id="W4IMC5"/>
<sequence>MNLFNKYGNINKLQFLPVKEGKRHLSIIVEMNTEDMATKALMDLHNFYLKDRYIKVSYTKSRLM</sequence>
<dbReference type="EMBL" id="KI926031">
    <property type="protein sequence ID" value="ETW44154.1"/>
    <property type="molecule type" value="Genomic_DNA"/>
</dbReference>
<dbReference type="PROSITE" id="PS50102">
    <property type="entry name" value="RRM"/>
    <property type="match status" value="1"/>
</dbReference>
<reference evidence="3 4" key="1">
    <citation type="submission" date="2013-02" db="EMBL/GenBank/DDBJ databases">
        <title>The Genome Annotation of Plasmodium falciparum NF135/5.C10.</title>
        <authorList>
            <consortium name="The Broad Institute Genome Sequencing Platform"/>
            <consortium name="The Broad Institute Genome Sequencing Center for Infectious Disease"/>
            <person name="Neafsey D."/>
            <person name="Hoffman S."/>
            <person name="Volkman S."/>
            <person name="Rosenthal P."/>
            <person name="Walker B."/>
            <person name="Young S.K."/>
            <person name="Zeng Q."/>
            <person name="Gargeya S."/>
            <person name="Fitzgerald M."/>
            <person name="Haas B."/>
            <person name="Abouelleil A."/>
            <person name="Allen A.W."/>
            <person name="Alvarado L."/>
            <person name="Arachchi H.M."/>
            <person name="Berlin A.M."/>
            <person name="Chapman S.B."/>
            <person name="Gainer-Dewar J."/>
            <person name="Goldberg J."/>
            <person name="Griggs A."/>
            <person name="Gujja S."/>
            <person name="Hansen M."/>
            <person name="Howarth C."/>
            <person name="Imamovic A."/>
            <person name="Ireland A."/>
            <person name="Larimer J."/>
            <person name="McCowan C."/>
            <person name="Murphy C."/>
            <person name="Pearson M."/>
            <person name="Poon T.W."/>
            <person name="Priest M."/>
            <person name="Roberts A."/>
            <person name="Saif S."/>
            <person name="Shea T."/>
            <person name="Sisk P."/>
            <person name="Sykes S."/>
            <person name="Wortman J."/>
            <person name="Nusbaum C."/>
            <person name="Birren B."/>
        </authorList>
    </citation>
    <scope>NUCLEOTIDE SEQUENCE [LARGE SCALE GENOMIC DNA]</scope>
    <source>
        <strain evidence="3 4">NF135/5.C10</strain>
    </source>
</reference>
<evidence type="ECO:0000313" key="3">
    <source>
        <dbReference type="EMBL" id="ETW44154.1"/>
    </source>
</evidence>
<feature type="domain" description="RRM" evidence="2">
    <location>
        <begin position="1"/>
        <end position="61"/>
    </location>
</feature>
<protein>
    <recommendedName>
        <fullName evidence="2">RRM domain-containing protein</fullName>
    </recommendedName>
</protein>
<dbReference type="InterPro" id="IPR035979">
    <property type="entry name" value="RBD_domain_sf"/>
</dbReference>
<name>W4IMC5_PLAFA</name>
<accession>W4IMC5</accession>
<dbReference type="SUPFAM" id="SSF54928">
    <property type="entry name" value="RNA-binding domain, RBD"/>
    <property type="match status" value="1"/>
</dbReference>
<dbReference type="GO" id="GO:0003723">
    <property type="term" value="F:RNA binding"/>
    <property type="evidence" value="ECO:0007669"/>
    <property type="project" value="UniProtKB-UniRule"/>
</dbReference>
<dbReference type="InterPro" id="IPR012677">
    <property type="entry name" value="Nucleotide-bd_a/b_plait_sf"/>
</dbReference>
<dbReference type="Gene3D" id="3.30.70.330">
    <property type="match status" value="1"/>
</dbReference>
<evidence type="ECO:0000313" key="4">
    <source>
        <dbReference type="Proteomes" id="UP000019114"/>
    </source>
</evidence>
<dbReference type="Pfam" id="PF00076">
    <property type="entry name" value="RRM_1"/>
    <property type="match status" value="1"/>
</dbReference>
<keyword evidence="1" id="KW-0694">RNA-binding</keyword>